<evidence type="ECO:0000256" key="1">
    <source>
        <dbReference type="ARBA" id="ARBA00022603"/>
    </source>
</evidence>
<dbReference type="PANTHER" id="PTHR43464">
    <property type="entry name" value="METHYLTRANSFERASE"/>
    <property type="match status" value="1"/>
</dbReference>
<evidence type="ECO:0000313" key="6">
    <source>
        <dbReference type="Proteomes" id="UP001501470"/>
    </source>
</evidence>
<dbReference type="Gene3D" id="2.20.25.110">
    <property type="entry name" value="S-adenosyl-L-methionine-dependent methyltransferases"/>
    <property type="match status" value="1"/>
</dbReference>
<reference evidence="5 6" key="1">
    <citation type="journal article" date="2019" name="Int. J. Syst. Evol. Microbiol.">
        <title>The Global Catalogue of Microorganisms (GCM) 10K type strain sequencing project: providing services to taxonomists for standard genome sequencing and annotation.</title>
        <authorList>
            <consortium name="The Broad Institute Genomics Platform"/>
            <consortium name="The Broad Institute Genome Sequencing Center for Infectious Disease"/>
            <person name="Wu L."/>
            <person name="Ma J."/>
        </authorList>
    </citation>
    <scope>NUCLEOTIDE SEQUENCE [LARGE SCALE GENOMIC DNA]</scope>
    <source>
        <strain evidence="5 6">JCM 15933</strain>
    </source>
</reference>
<dbReference type="PANTHER" id="PTHR43464:SF19">
    <property type="entry name" value="UBIQUINONE BIOSYNTHESIS O-METHYLTRANSFERASE, MITOCHONDRIAL"/>
    <property type="match status" value="1"/>
</dbReference>
<dbReference type="RefSeq" id="WP_344503492.1">
    <property type="nucleotide sequence ID" value="NZ_BAAAQD010000007.1"/>
</dbReference>
<keyword evidence="1 5" id="KW-0489">Methyltransferase</keyword>
<comment type="caution">
    <text evidence="5">The sequence shown here is derived from an EMBL/GenBank/DDBJ whole genome shotgun (WGS) entry which is preliminary data.</text>
</comment>
<dbReference type="EMBL" id="BAAAQD010000007">
    <property type="protein sequence ID" value="GAA1520388.1"/>
    <property type="molecule type" value="Genomic_DNA"/>
</dbReference>
<dbReference type="Gene3D" id="3.40.50.150">
    <property type="entry name" value="Vaccinia Virus protein VP39"/>
    <property type="match status" value="1"/>
</dbReference>
<feature type="domain" description="Methyltransferase" evidence="4">
    <location>
        <begin position="48"/>
        <end position="140"/>
    </location>
</feature>
<dbReference type="GO" id="GO:0032259">
    <property type="term" value="P:methylation"/>
    <property type="evidence" value="ECO:0007669"/>
    <property type="project" value="UniProtKB-KW"/>
</dbReference>
<dbReference type="CDD" id="cd02440">
    <property type="entry name" value="AdoMet_MTases"/>
    <property type="match status" value="1"/>
</dbReference>
<dbReference type="Pfam" id="PF13649">
    <property type="entry name" value="Methyltransf_25"/>
    <property type="match status" value="1"/>
</dbReference>
<name>A0ABN2AJ07_9ACTN</name>
<gene>
    <name evidence="5" type="ORF">GCM10009827_040000</name>
</gene>
<accession>A0ABN2AJ07</accession>
<proteinExistence type="predicted"/>
<dbReference type="GO" id="GO:0008168">
    <property type="term" value="F:methyltransferase activity"/>
    <property type="evidence" value="ECO:0007669"/>
    <property type="project" value="UniProtKB-KW"/>
</dbReference>
<evidence type="ECO:0000256" key="3">
    <source>
        <dbReference type="ARBA" id="ARBA00022691"/>
    </source>
</evidence>
<evidence type="ECO:0000313" key="5">
    <source>
        <dbReference type="EMBL" id="GAA1520388.1"/>
    </source>
</evidence>
<dbReference type="InterPro" id="IPR041698">
    <property type="entry name" value="Methyltransf_25"/>
</dbReference>
<organism evidence="5 6">
    <name type="scientific">Dactylosporangium maewongense</name>
    <dbReference type="NCBI Taxonomy" id="634393"/>
    <lineage>
        <taxon>Bacteria</taxon>
        <taxon>Bacillati</taxon>
        <taxon>Actinomycetota</taxon>
        <taxon>Actinomycetes</taxon>
        <taxon>Micromonosporales</taxon>
        <taxon>Micromonosporaceae</taxon>
        <taxon>Dactylosporangium</taxon>
    </lineage>
</organism>
<evidence type="ECO:0000259" key="4">
    <source>
        <dbReference type="Pfam" id="PF13649"/>
    </source>
</evidence>
<sequence length="248" mass="26899">MSQHVQSAWYADFFTELPNEFWRRVAGPEMTAADVDFIETRIRPGARVLDVPCGSGRHSLALAARGHRVTGVDISEEAIAHAVQAKNGLEVEFRVAEMRDIPRTGEFDAVLCLGNSFGYLEPAELPEFVAAAAAALRPGGWFVVDFSAAAESVLPGFTKADRMMRTGDITVETSTDYDVVASRMLSTYTFTRGEERLTATAVHHVYTSGHLGELLRAGGFADVELFGGPDGAPYTLGSGRLLSTARRR</sequence>
<dbReference type="SUPFAM" id="SSF53335">
    <property type="entry name" value="S-adenosyl-L-methionine-dependent methyltransferases"/>
    <property type="match status" value="1"/>
</dbReference>
<keyword evidence="3" id="KW-0949">S-adenosyl-L-methionine</keyword>
<evidence type="ECO:0000256" key="2">
    <source>
        <dbReference type="ARBA" id="ARBA00022679"/>
    </source>
</evidence>
<dbReference type="Proteomes" id="UP001501470">
    <property type="component" value="Unassembled WGS sequence"/>
</dbReference>
<keyword evidence="6" id="KW-1185">Reference proteome</keyword>
<dbReference type="InterPro" id="IPR029063">
    <property type="entry name" value="SAM-dependent_MTases_sf"/>
</dbReference>
<keyword evidence="2" id="KW-0808">Transferase</keyword>
<protein>
    <submittedName>
        <fullName evidence="5">Class I SAM-dependent methyltransferase</fullName>
    </submittedName>
</protein>